<reference evidence="1" key="1">
    <citation type="submission" date="2020-11" db="EMBL/GenBank/DDBJ databases">
        <authorList>
            <consortium name="DOE Joint Genome Institute"/>
            <person name="Ahrendt S."/>
            <person name="Riley R."/>
            <person name="Andreopoulos W."/>
            <person name="Labutti K."/>
            <person name="Pangilinan J."/>
            <person name="Ruiz-Duenas F.J."/>
            <person name="Barrasa J.M."/>
            <person name="Sanchez-Garcia M."/>
            <person name="Camarero S."/>
            <person name="Miyauchi S."/>
            <person name="Serrano A."/>
            <person name="Linde D."/>
            <person name="Babiker R."/>
            <person name="Drula E."/>
            <person name="Ayuso-Fernandez I."/>
            <person name="Pacheco R."/>
            <person name="Padilla G."/>
            <person name="Ferreira P."/>
            <person name="Barriuso J."/>
            <person name="Kellner H."/>
            <person name="Castanera R."/>
            <person name="Alfaro M."/>
            <person name="Ramirez L."/>
            <person name="Pisabarro A.G."/>
            <person name="Kuo A."/>
            <person name="Tritt A."/>
            <person name="Lipzen A."/>
            <person name="He G."/>
            <person name="Yan M."/>
            <person name="Ng V."/>
            <person name="Cullen D."/>
            <person name="Martin F."/>
            <person name="Rosso M.-N."/>
            <person name="Henrissat B."/>
            <person name="Hibbett D."/>
            <person name="Martinez A.T."/>
            <person name="Grigoriev I.V."/>
        </authorList>
    </citation>
    <scope>NUCLEOTIDE SEQUENCE</scope>
    <source>
        <strain evidence="1">MF-IS2</strain>
    </source>
</reference>
<feature type="non-terminal residue" evidence="1">
    <location>
        <position position="1"/>
    </location>
</feature>
<protein>
    <submittedName>
        <fullName evidence="1">Uncharacterized protein</fullName>
    </submittedName>
</protein>
<evidence type="ECO:0000313" key="1">
    <source>
        <dbReference type="EMBL" id="KAF9443283.1"/>
    </source>
</evidence>
<gene>
    <name evidence="1" type="ORF">P691DRAFT_640002</name>
</gene>
<dbReference type="OrthoDB" id="3064354at2759"/>
<keyword evidence="2" id="KW-1185">Reference proteome</keyword>
<feature type="non-terminal residue" evidence="1">
    <location>
        <position position="58"/>
    </location>
</feature>
<name>A0A9P5X1W4_9AGAR</name>
<dbReference type="AlphaFoldDB" id="A0A9P5X1W4"/>
<dbReference type="EMBL" id="MU151494">
    <property type="protein sequence ID" value="KAF9443283.1"/>
    <property type="molecule type" value="Genomic_DNA"/>
</dbReference>
<dbReference type="Proteomes" id="UP000807342">
    <property type="component" value="Unassembled WGS sequence"/>
</dbReference>
<organism evidence="1 2">
    <name type="scientific">Macrolepiota fuliginosa MF-IS2</name>
    <dbReference type="NCBI Taxonomy" id="1400762"/>
    <lineage>
        <taxon>Eukaryota</taxon>
        <taxon>Fungi</taxon>
        <taxon>Dikarya</taxon>
        <taxon>Basidiomycota</taxon>
        <taxon>Agaricomycotina</taxon>
        <taxon>Agaricomycetes</taxon>
        <taxon>Agaricomycetidae</taxon>
        <taxon>Agaricales</taxon>
        <taxon>Agaricineae</taxon>
        <taxon>Agaricaceae</taxon>
        <taxon>Macrolepiota</taxon>
    </lineage>
</organism>
<proteinExistence type="predicted"/>
<accession>A0A9P5X1W4</accession>
<evidence type="ECO:0000313" key="2">
    <source>
        <dbReference type="Proteomes" id="UP000807342"/>
    </source>
</evidence>
<sequence length="58" mass="6373">NIIQEYLSIQGHSITEAVIKSGFQKTGLYPVNHDVFTDTNFAPSQASPTQVHVPDSFP</sequence>
<comment type="caution">
    <text evidence="1">The sequence shown here is derived from an EMBL/GenBank/DDBJ whole genome shotgun (WGS) entry which is preliminary data.</text>
</comment>